<keyword evidence="12" id="KW-1185">Reference proteome</keyword>
<dbReference type="Gene3D" id="1.20.1070.10">
    <property type="entry name" value="Rhodopsin 7-helix transmembrane proteins"/>
    <property type="match status" value="1"/>
</dbReference>
<evidence type="ECO:0000259" key="11">
    <source>
        <dbReference type="PROSITE" id="PS50262"/>
    </source>
</evidence>
<feature type="transmembrane region" description="Helical" evidence="10">
    <location>
        <begin position="137"/>
        <end position="156"/>
    </location>
</feature>
<evidence type="ECO:0000256" key="2">
    <source>
        <dbReference type="ARBA" id="ARBA00022475"/>
    </source>
</evidence>
<dbReference type="AlphaFoldDB" id="A0A6P8HJ36"/>
<dbReference type="InterPro" id="IPR017452">
    <property type="entry name" value="GPCR_Rhodpsn_7TM"/>
</dbReference>
<feature type="transmembrane region" description="Helical" evidence="10">
    <location>
        <begin position="220"/>
        <end position="245"/>
    </location>
</feature>
<evidence type="ECO:0000256" key="5">
    <source>
        <dbReference type="ARBA" id="ARBA00023040"/>
    </source>
</evidence>
<evidence type="ECO:0000256" key="1">
    <source>
        <dbReference type="ARBA" id="ARBA00004651"/>
    </source>
</evidence>
<keyword evidence="6 10" id="KW-0472">Membrane</keyword>
<keyword evidence="2" id="KW-1003">Cell membrane</keyword>
<evidence type="ECO:0000256" key="3">
    <source>
        <dbReference type="ARBA" id="ARBA00022692"/>
    </source>
</evidence>
<dbReference type="PANTHER" id="PTHR24246">
    <property type="entry name" value="OLFACTORY RECEPTOR AND ADENOSINE RECEPTOR"/>
    <property type="match status" value="1"/>
</dbReference>
<feature type="domain" description="G-protein coupled receptors family 1 profile" evidence="11">
    <location>
        <begin position="35"/>
        <end position="275"/>
    </location>
</feature>
<dbReference type="PROSITE" id="PS50262">
    <property type="entry name" value="G_PROTEIN_RECEP_F1_2"/>
    <property type="match status" value="1"/>
</dbReference>
<dbReference type="SUPFAM" id="SSF81321">
    <property type="entry name" value="Family A G protein-coupled receptor-like"/>
    <property type="match status" value="1"/>
</dbReference>
<keyword evidence="8" id="KW-0325">Glycoprotein</keyword>
<dbReference type="CDD" id="cd00637">
    <property type="entry name" value="7tm_classA_rhodopsin-like"/>
    <property type="match status" value="1"/>
</dbReference>
<dbReference type="GO" id="GO:0004930">
    <property type="term" value="F:G protein-coupled receptor activity"/>
    <property type="evidence" value="ECO:0007669"/>
    <property type="project" value="UniProtKB-KW"/>
</dbReference>
<keyword evidence="4 10" id="KW-1133">Transmembrane helix</keyword>
<keyword evidence="9" id="KW-0807">Transducer</keyword>
<keyword evidence="7" id="KW-0675">Receptor</keyword>
<feature type="transmembrane region" description="Helical" evidence="10">
    <location>
        <begin position="257"/>
        <end position="276"/>
    </location>
</feature>
<dbReference type="OrthoDB" id="10563438at2759"/>
<dbReference type="RefSeq" id="XP_031552610.1">
    <property type="nucleotide sequence ID" value="XM_031696750.1"/>
</dbReference>
<evidence type="ECO:0000256" key="9">
    <source>
        <dbReference type="ARBA" id="ARBA00023224"/>
    </source>
</evidence>
<evidence type="ECO:0000256" key="10">
    <source>
        <dbReference type="SAM" id="Phobius"/>
    </source>
</evidence>
<evidence type="ECO:0000256" key="8">
    <source>
        <dbReference type="ARBA" id="ARBA00023180"/>
    </source>
</evidence>
<feature type="transmembrane region" description="Helical" evidence="10">
    <location>
        <begin position="20"/>
        <end position="45"/>
    </location>
</feature>
<dbReference type="PANTHER" id="PTHR24246:SF27">
    <property type="entry name" value="ADENOSINE RECEPTOR, ISOFORM A"/>
    <property type="match status" value="1"/>
</dbReference>
<organism evidence="12 13">
    <name type="scientific">Actinia tenebrosa</name>
    <name type="common">Australian red waratah sea anemone</name>
    <dbReference type="NCBI Taxonomy" id="6105"/>
    <lineage>
        <taxon>Eukaryota</taxon>
        <taxon>Metazoa</taxon>
        <taxon>Cnidaria</taxon>
        <taxon>Anthozoa</taxon>
        <taxon>Hexacorallia</taxon>
        <taxon>Actiniaria</taxon>
        <taxon>Actiniidae</taxon>
        <taxon>Actinia</taxon>
    </lineage>
</organism>
<dbReference type="Proteomes" id="UP000515163">
    <property type="component" value="Unplaced"/>
</dbReference>
<dbReference type="KEGG" id="aten:116289822"/>
<dbReference type="GeneID" id="116289822"/>
<feature type="transmembrane region" description="Helical" evidence="10">
    <location>
        <begin position="54"/>
        <end position="74"/>
    </location>
</feature>
<feature type="transmembrane region" description="Helical" evidence="10">
    <location>
        <begin position="94"/>
        <end position="117"/>
    </location>
</feature>
<evidence type="ECO:0000313" key="13">
    <source>
        <dbReference type="RefSeq" id="XP_031552610.1"/>
    </source>
</evidence>
<dbReference type="FunCoup" id="A0A6P8HJ36">
    <property type="interactions" value="300"/>
</dbReference>
<evidence type="ECO:0000313" key="12">
    <source>
        <dbReference type="Proteomes" id="UP000515163"/>
    </source>
</evidence>
<dbReference type="PRINTS" id="PR00237">
    <property type="entry name" value="GPCRRHODOPSN"/>
</dbReference>
<evidence type="ECO:0000256" key="7">
    <source>
        <dbReference type="ARBA" id="ARBA00023170"/>
    </source>
</evidence>
<comment type="subcellular location">
    <subcellularLocation>
        <location evidence="1">Cell membrane</location>
        <topology evidence="1">Multi-pass membrane protein</topology>
    </subcellularLocation>
</comment>
<dbReference type="Pfam" id="PF00001">
    <property type="entry name" value="7tm_1"/>
    <property type="match status" value="1"/>
</dbReference>
<protein>
    <submittedName>
        <fullName evidence="13">Histamine H2 receptor-like</fullName>
    </submittedName>
</protein>
<reference evidence="13" key="1">
    <citation type="submission" date="2025-08" db="UniProtKB">
        <authorList>
            <consortium name="RefSeq"/>
        </authorList>
    </citation>
    <scope>IDENTIFICATION</scope>
    <source>
        <tissue evidence="13">Tentacle</tissue>
    </source>
</reference>
<dbReference type="GO" id="GO:0005886">
    <property type="term" value="C:plasma membrane"/>
    <property type="evidence" value="ECO:0007669"/>
    <property type="project" value="UniProtKB-SubCell"/>
</dbReference>
<evidence type="ECO:0000256" key="6">
    <source>
        <dbReference type="ARBA" id="ARBA00023136"/>
    </source>
</evidence>
<gene>
    <name evidence="13" type="primary">LOC116289822</name>
</gene>
<feature type="transmembrane region" description="Helical" evidence="10">
    <location>
        <begin position="168"/>
        <end position="190"/>
    </location>
</feature>
<keyword evidence="5" id="KW-0297">G-protein coupled receptor</keyword>
<name>A0A6P8HJ36_ACTTE</name>
<accession>A0A6P8HJ36</accession>
<evidence type="ECO:0000256" key="4">
    <source>
        <dbReference type="ARBA" id="ARBA00022989"/>
    </source>
</evidence>
<sequence>MNNSNSPISYRNVSRKSAIIMFSVSIVVSFLVVASNLATILTFLVNRHLRRRSVYCLIHLAVVDMMHGVLRMAFESCVYDFYFGSKLFCSVFSLNIVLAIHDLTFAMCLFSLVLISLERTYATFSPFKYRTLRLKSYIMLCTSAWLLSALIIGPFIKTKTLPNYGSIFITILITISFICLIVMCTSYKAILHNIKLQSKRLNTSQHKTSITRRPNCEQHLAVTLVIVTLLFVITWLPWIVTVTIVLCCTKEISFIEYRVILIIQLTNSLINPIVYVTRMRDFREAMAKLIFRCSLDLHRPREVVQYHKNGRGNEAVVQLSFR</sequence>
<dbReference type="InterPro" id="IPR000276">
    <property type="entry name" value="GPCR_Rhodpsn"/>
</dbReference>
<keyword evidence="3 10" id="KW-0812">Transmembrane</keyword>
<proteinExistence type="predicted"/>
<dbReference type="InParanoid" id="A0A6P8HJ36"/>